<sequence length="270" mass="29142">MSSATHPCPYIAYFGPVHPSSSSSNGSVSDGSNFNNHWSGASVPNEMPTSYAFPGIDVHYHSWDHHSSPFPTTSSRIGGADQSSMPSVAQRAARTSSDIPRSGSFMHPSLVGHSPAARAGSSVALSMVPPYPGSVARARDRVQALQAYFQQPSNSPSVRTPITSGSRRSSNHRLVAAQVGGVASPSDQSGRFYFFPSSSSGRTFQEAENHLPNRFHTWDREHLPAFGQIDRDSGWVPFHQAASGSETGTLRTNSFRQRHGSDRMPSQNRS</sequence>
<dbReference type="EMBL" id="CM044706">
    <property type="protein sequence ID" value="KAI5658722.1"/>
    <property type="molecule type" value="Genomic_DNA"/>
</dbReference>
<reference evidence="2" key="1">
    <citation type="journal article" date="2023" name="Nat. Plants">
        <title>Single-cell RNA sequencing provides a high-resolution roadmap for understanding the multicellular compartmentation of specialized metabolism.</title>
        <authorList>
            <person name="Sun S."/>
            <person name="Shen X."/>
            <person name="Li Y."/>
            <person name="Li Y."/>
            <person name="Wang S."/>
            <person name="Li R."/>
            <person name="Zhang H."/>
            <person name="Shen G."/>
            <person name="Guo B."/>
            <person name="Wei J."/>
            <person name="Xu J."/>
            <person name="St-Pierre B."/>
            <person name="Chen S."/>
            <person name="Sun C."/>
        </authorList>
    </citation>
    <scope>NUCLEOTIDE SEQUENCE [LARGE SCALE GENOMIC DNA]</scope>
</reference>
<evidence type="ECO:0000313" key="1">
    <source>
        <dbReference type="EMBL" id="KAI5658722.1"/>
    </source>
</evidence>
<accession>A0ACC0ACN9</accession>
<comment type="caution">
    <text evidence="1">The sequence shown here is derived from an EMBL/GenBank/DDBJ whole genome shotgun (WGS) entry which is preliminary data.</text>
</comment>
<protein>
    <submittedName>
        <fullName evidence="1">Uncharacterized protein</fullName>
    </submittedName>
</protein>
<dbReference type="Proteomes" id="UP001060085">
    <property type="component" value="Linkage Group LG06"/>
</dbReference>
<proteinExistence type="predicted"/>
<evidence type="ECO:0000313" key="2">
    <source>
        <dbReference type="Proteomes" id="UP001060085"/>
    </source>
</evidence>
<organism evidence="1 2">
    <name type="scientific">Catharanthus roseus</name>
    <name type="common">Madagascar periwinkle</name>
    <name type="synonym">Vinca rosea</name>
    <dbReference type="NCBI Taxonomy" id="4058"/>
    <lineage>
        <taxon>Eukaryota</taxon>
        <taxon>Viridiplantae</taxon>
        <taxon>Streptophyta</taxon>
        <taxon>Embryophyta</taxon>
        <taxon>Tracheophyta</taxon>
        <taxon>Spermatophyta</taxon>
        <taxon>Magnoliopsida</taxon>
        <taxon>eudicotyledons</taxon>
        <taxon>Gunneridae</taxon>
        <taxon>Pentapetalae</taxon>
        <taxon>asterids</taxon>
        <taxon>lamiids</taxon>
        <taxon>Gentianales</taxon>
        <taxon>Apocynaceae</taxon>
        <taxon>Rauvolfioideae</taxon>
        <taxon>Vinceae</taxon>
        <taxon>Catharanthinae</taxon>
        <taxon>Catharanthus</taxon>
    </lineage>
</organism>
<gene>
    <name evidence="1" type="ORF">M9H77_27515</name>
</gene>
<name>A0ACC0ACN9_CATRO</name>
<keyword evidence="2" id="KW-1185">Reference proteome</keyword>